<feature type="compositionally biased region" description="Basic and acidic residues" evidence="1">
    <location>
        <begin position="247"/>
        <end position="260"/>
    </location>
</feature>
<evidence type="ECO:0000313" key="2">
    <source>
        <dbReference type="EMBL" id="CAK9237620.1"/>
    </source>
</evidence>
<protein>
    <submittedName>
        <fullName evidence="2">Uncharacterized protein</fullName>
    </submittedName>
</protein>
<feature type="compositionally biased region" description="Gly residues" evidence="1">
    <location>
        <begin position="298"/>
        <end position="319"/>
    </location>
</feature>
<dbReference type="InterPro" id="IPR010433">
    <property type="entry name" value="EIF-4B_pln"/>
</dbReference>
<proteinExistence type="predicted"/>
<reference evidence="2" key="1">
    <citation type="submission" date="2024-02" db="EMBL/GenBank/DDBJ databases">
        <authorList>
            <consortium name="ELIXIR-Norway"/>
            <consortium name="Elixir Norway"/>
        </authorList>
    </citation>
    <scope>NUCLEOTIDE SEQUENCE</scope>
</reference>
<keyword evidence="3" id="KW-1185">Reference proteome</keyword>
<name>A0ABP0V5E0_9BRYO</name>
<dbReference type="PANTHER" id="PTHR32091:SF4">
    <property type="entry name" value="OS07G0546100 PROTEIN"/>
    <property type="match status" value="1"/>
</dbReference>
<accession>A0ABP0V5E0</accession>
<evidence type="ECO:0000313" key="3">
    <source>
        <dbReference type="Proteomes" id="UP001497512"/>
    </source>
</evidence>
<feature type="compositionally biased region" description="Polar residues" evidence="1">
    <location>
        <begin position="182"/>
        <end position="212"/>
    </location>
</feature>
<organism evidence="2 3">
    <name type="scientific">Sphagnum troendelagicum</name>
    <dbReference type="NCBI Taxonomy" id="128251"/>
    <lineage>
        <taxon>Eukaryota</taxon>
        <taxon>Viridiplantae</taxon>
        <taxon>Streptophyta</taxon>
        <taxon>Embryophyta</taxon>
        <taxon>Bryophyta</taxon>
        <taxon>Sphagnophytina</taxon>
        <taxon>Sphagnopsida</taxon>
        <taxon>Sphagnales</taxon>
        <taxon>Sphagnaceae</taxon>
        <taxon>Sphagnum</taxon>
    </lineage>
</organism>
<feature type="compositionally biased region" description="Basic and acidic residues" evidence="1">
    <location>
        <begin position="436"/>
        <end position="448"/>
    </location>
</feature>
<feature type="region of interest" description="Disordered" evidence="1">
    <location>
        <begin position="575"/>
        <end position="597"/>
    </location>
</feature>
<gene>
    <name evidence="2" type="ORF">CSSPTR1EN2_LOCUS23794</name>
</gene>
<feature type="compositionally biased region" description="Low complexity" evidence="1">
    <location>
        <begin position="158"/>
        <end position="167"/>
    </location>
</feature>
<feature type="compositionally biased region" description="Basic and acidic residues" evidence="1">
    <location>
        <begin position="324"/>
        <end position="345"/>
    </location>
</feature>
<feature type="region of interest" description="Disordered" evidence="1">
    <location>
        <begin position="16"/>
        <end position="128"/>
    </location>
</feature>
<dbReference type="Proteomes" id="UP001497512">
    <property type="component" value="Chromosome 9"/>
</dbReference>
<sequence>MSKKKLQRAVMTLKDFHGGSIPSDLPLPSAPGMSVERSSFDRQGSGARMSPVGRGYSGGSERSSMSQNRQGIGSSGVRAFEDKASLFPNPANIGRNYDEDERSKPVDGCPRSSSHSSTEQYEEHDKVYNQEHGYKSIMAPVLYAAFKPKPAVSPPPRWWQQPPAAAASVDRNSGANLWPAQWQESSNQMPAAELVQSQRWESDSWPATQTPKPKTLDLGMMPDKASSRTSWKPEHSYGGTTPSDPQGHGHDVRQTDRKLVYGESYGSSRGADSNDGIRSGFGERHIIGESTRVQGGYPDTGGYGHDSSGDGNGASGGWGAYQDPGRRMKFFDKGRIGRVESDYTREPSYPKSSQQADRGIRAYNPGVSNDNHALGSGYGASLPERNPNSSNPHESWTQQVNWDQEAPSAASGPQVPLVTPDPVAERPKLKLLPRSKPLEMNEAVEHIGSEVPALQKEKDFNGKSDERRKDELTAEGKVAEAVDGSGHLVKGPSPNFESGDLGSKLAERPKLNLKPRSQPLEEGAAPAGSYRIRDPIFGGARPREFVWRARGANDIVTMGEDCILSQPSLHIHIPDSVKSKPQQTGGHPGGSDSWGDQKQVRTQSFEHLAEGFMESQGPGFRERKVSKQDWVAPSNHLVGHHSFSAPASPLELAKAFSWSSSIGSSMAGFTQSNSGNQQGPLNLISRSQSCGPGFMNGNGGGYGQQDASFSCLAEAGPSPPINRDVYAPGSSYGGNRAYDRFGSAKSTGGFGSGVGAMNSRLSRG</sequence>
<feature type="compositionally biased region" description="Polar residues" evidence="1">
    <location>
        <begin position="386"/>
        <end position="402"/>
    </location>
</feature>
<feature type="region of interest" description="Disordered" evidence="1">
    <location>
        <begin position="150"/>
        <end position="527"/>
    </location>
</feature>
<dbReference type="EMBL" id="OZ019901">
    <property type="protein sequence ID" value="CAK9237620.1"/>
    <property type="molecule type" value="Genomic_DNA"/>
</dbReference>
<evidence type="ECO:0000256" key="1">
    <source>
        <dbReference type="SAM" id="MobiDB-lite"/>
    </source>
</evidence>
<dbReference type="PANTHER" id="PTHR32091">
    <property type="entry name" value="EUKARYOTIC TRANSLATION INITIATION FACTOR 4B"/>
    <property type="match status" value="1"/>
</dbReference>
<feature type="compositionally biased region" description="Basic and acidic residues" evidence="1">
    <location>
        <begin position="455"/>
        <end position="480"/>
    </location>
</feature>